<dbReference type="GO" id="GO:0016740">
    <property type="term" value="F:transferase activity"/>
    <property type="evidence" value="ECO:0007669"/>
    <property type="project" value="UniProtKB-KW"/>
</dbReference>
<dbReference type="RefSeq" id="WP_380016203.1">
    <property type="nucleotide sequence ID" value="NZ_JADIKI010000021.1"/>
</dbReference>
<organism evidence="4 5">
    <name type="scientific">Dyella humi</name>
    <dbReference type="NCBI Taxonomy" id="1770547"/>
    <lineage>
        <taxon>Bacteria</taxon>
        <taxon>Pseudomonadati</taxon>
        <taxon>Pseudomonadota</taxon>
        <taxon>Gammaproteobacteria</taxon>
        <taxon>Lysobacterales</taxon>
        <taxon>Rhodanobacteraceae</taxon>
        <taxon>Dyella</taxon>
    </lineage>
</organism>
<evidence type="ECO:0000259" key="3">
    <source>
        <dbReference type="Pfam" id="PF01648"/>
    </source>
</evidence>
<dbReference type="SUPFAM" id="SSF56214">
    <property type="entry name" value="4'-phosphopantetheinyl transferase"/>
    <property type="match status" value="2"/>
</dbReference>
<dbReference type="PANTHER" id="PTHR12215:SF10">
    <property type="entry name" value="L-AMINOADIPATE-SEMIALDEHYDE DEHYDROGENASE-PHOSPHOPANTETHEINYL TRANSFERASE"/>
    <property type="match status" value="1"/>
</dbReference>
<evidence type="ECO:0000313" key="5">
    <source>
        <dbReference type="Proteomes" id="UP001620409"/>
    </source>
</evidence>
<dbReference type="EMBL" id="JADIKI010000021">
    <property type="protein sequence ID" value="MFK2853199.1"/>
    <property type="molecule type" value="Genomic_DNA"/>
</dbReference>
<evidence type="ECO:0000256" key="1">
    <source>
        <dbReference type="ARBA" id="ARBA00010990"/>
    </source>
</evidence>
<reference evidence="4 5" key="1">
    <citation type="submission" date="2020-10" db="EMBL/GenBank/DDBJ databases">
        <title>Phylogeny of dyella-like bacteria.</title>
        <authorList>
            <person name="Fu J."/>
        </authorList>
    </citation>
    <scope>NUCLEOTIDE SEQUENCE [LARGE SCALE GENOMIC DNA]</scope>
    <source>
        <strain evidence="4 5">DHG40</strain>
    </source>
</reference>
<dbReference type="InterPro" id="IPR050559">
    <property type="entry name" value="P-Pant_transferase_sf"/>
</dbReference>
<dbReference type="Pfam" id="PF01648">
    <property type="entry name" value="ACPS"/>
    <property type="match status" value="1"/>
</dbReference>
<keyword evidence="2 4" id="KW-0808">Transferase</keyword>
<proteinExistence type="inferred from homology"/>
<feature type="domain" description="4'-phosphopantetheinyl transferase" evidence="3">
    <location>
        <begin position="149"/>
        <end position="225"/>
    </location>
</feature>
<evidence type="ECO:0000313" key="4">
    <source>
        <dbReference type="EMBL" id="MFK2853199.1"/>
    </source>
</evidence>
<dbReference type="Gene3D" id="3.90.470.20">
    <property type="entry name" value="4'-phosphopantetheinyl transferase domain"/>
    <property type="match status" value="1"/>
</dbReference>
<accession>A0ABW8IEG6</accession>
<keyword evidence="5" id="KW-1185">Reference proteome</keyword>
<protein>
    <submittedName>
        <fullName evidence="4">4'-phosphopantetheinyl transferase superfamily protein</fullName>
    </submittedName>
</protein>
<evidence type="ECO:0000256" key="2">
    <source>
        <dbReference type="ARBA" id="ARBA00022679"/>
    </source>
</evidence>
<dbReference type="InterPro" id="IPR037143">
    <property type="entry name" value="4-PPantetheinyl_Trfase_dom_sf"/>
</dbReference>
<sequence length="267" mass="29670">MERKEWPRMNDLASMRDSGAIDMRAGCRLIVIHATPAVLWQQARDACDDALAQGHAFVAILRGAEVFADEHVLTDEDRQRAARFRQTGDRHNFVLGRTMVHRLVCPRDVSMPRAFSIGPHGKPFLADAPAYNLSHSGHWVACAVSQHEPIGIDVETFAHLKDYRDLLTTITHPTERRHIEQAPLDSRLALFKRCWTRKEAILKATGKGLSDDLQTIDVCLDQSEPVLHHPASLRLIHLPVDQEQATIALALNPSVSAVVAMLVAGPS</sequence>
<dbReference type="InterPro" id="IPR008278">
    <property type="entry name" value="4-PPantetheinyl_Trfase_dom"/>
</dbReference>
<name>A0ABW8IEG6_9GAMM</name>
<gene>
    <name evidence="4" type="ORF">ISP18_01145</name>
</gene>
<dbReference type="Proteomes" id="UP001620409">
    <property type="component" value="Unassembled WGS sequence"/>
</dbReference>
<comment type="similarity">
    <text evidence="1">Belongs to the P-Pant transferase superfamily. Gsp/Sfp/HetI/AcpT family.</text>
</comment>
<comment type="caution">
    <text evidence="4">The sequence shown here is derived from an EMBL/GenBank/DDBJ whole genome shotgun (WGS) entry which is preliminary data.</text>
</comment>
<dbReference type="PANTHER" id="PTHR12215">
    <property type="entry name" value="PHOSPHOPANTETHEINE TRANSFERASE"/>
    <property type="match status" value="1"/>
</dbReference>